<feature type="compositionally biased region" description="Gly residues" evidence="9">
    <location>
        <begin position="584"/>
        <end position="659"/>
    </location>
</feature>
<dbReference type="Pfam" id="PF13405">
    <property type="entry name" value="EF-hand_6"/>
    <property type="match status" value="1"/>
</dbReference>
<dbReference type="SUPFAM" id="SSF161111">
    <property type="entry name" value="Cation efflux protein transmembrane domain-like"/>
    <property type="match status" value="1"/>
</dbReference>
<evidence type="ECO:0000256" key="6">
    <source>
        <dbReference type="ARBA" id="ARBA00022989"/>
    </source>
</evidence>
<dbReference type="GO" id="GO:0005385">
    <property type="term" value="F:zinc ion transmembrane transporter activity"/>
    <property type="evidence" value="ECO:0007669"/>
    <property type="project" value="InterPro"/>
</dbReference>
<evidence type="ECO:0000313" key="12">
    <source>
        <dbReference type="EMBL" id="EST07422.1"/>
    </source>
</evidence>
<dbReference type="GO" id="GO:0005509">
    <property type="term" value="F:calcium ion binding"/>
    <property type="evidence" value="ECO:0007669"/>
    <property type="project" value="InterPro"/>
</dbReference>
<keyword evidence="5" id="KW-0106">Calcium</keyword>
<proteinExistence type="inferred from homology"/>
<dbReference type="PROSITE" id="PS50222">
    <property type="entry name" value="EF_HAND_2"/>
    <property type="match status" value="2"/>
</dbReference>
<dbReference type="Pfam" id="PF01545">
    <property type="entry name" value="Cation_efflux"/>
    <property type="match status" value="1"/>
</dbReference>
<dbReference type="Gene3D" id="1.20.1510.10">
    <property type="entry name" value="Cation efflux protein transmembrane domain"/>
    <property type="match status" value="1"/>
</dbReference>
<dbReference type="eggNOG" id="KOG1484">
    <property type="taxonomic scope" value="Eukaryota"/>
</dbReference>
<dbReference type="SMART" id="SM00054">
    <property type="entry name" value="EFh"/>
    <property type="match status" value="3"/>
</dbReference>
<sequence length="861" mass="91973">MQSPAYNTIATPDSRTRAKVRMEPVTSPSRPSGSSAHTSSSSLLGFPIPTDLLLGLLLNKTLLASAALLAVWFKAWQWLPAVKRVDKRRLCALAAISFAQLLVWLMALHKLDAVNVIIFTQYCEIWAVDLARSLRGRSYGGYTTLFALAISFLSSILNAGAPLAANDSFSTLRTVLKHSPDHVSSRFASSSPSKGDVAQSGGASTKSSDISAVQELVDSFRSGAAATRRTIKIILANPDSRKIFQFLMLNLAFMGVQLLWGVWTNSLGLISDAIHMFFDCAAIGMGLFASVMATWPTDSTFTYGYGRVETLSGFANGIFLILISVFIVFEAVQRIIEPPVMNNNTQLLIVSSMGLGVNLFGMWATGGHHHHGHSHGHGHDHGHGHGHDHGHGHSHNMMGVYLHVMADTLGSVGVIISTLLIGQFGWTGFDPIASLFIAFMIVGSVIPLVLESGRILCLEVGAHRETEMTEALDSLRSIDGVVSYHSPRFWPKDAETLIGVIRVQISWPVTGSTARGHTSEDSGAVSKGDSATVTPEAIAKKVENMLKSRIHGLESVAVQLEKVGAGIVMSNQYSYAGGGGGGGYGAPPPGQQGGYGQQQQYGGGGGGYGAPPPQQGGGGGYGAPPPGQQGGYGAPPPGQQGGGYGAPPPGQQGGYGGGQQQSSYGAPAQGYGRPQVYNSSTGPPPGADPQLWQWFIAVDRDRSGQINAQELSQALVNGDWTPFDLDTVKMLMSVFDVDRSGQISFNEFAGLWKYIQDWQGVFRHFDQDRSGSIDQGELANALQSFGYRLSPKLLHIVTQKYSGMASTGPARGAPGITFDRFVRACVVIKALTESFQRHDNNRSGWVQINYDTFMEMCLSAP</sequence>
<dbReference type="SUPFAM" id="SSF47473">
    <property type="entry name" value="EF-hand"/>
    <property type="match status" value="1"/>
</dbReference>
<dbReference type="STRING" id="1365824.V5GN77"/>
<feature type="transmembrane region" description="Helical" evidence="10">
    <location>
        <begin position="432"/>
        <end position="450"/>
    </location>
</feature>
<feature type="transmembrane region" description="Helical" evidence="10">
    <location>
        <begin position="274"/>
        <end position="293"/>
    </location>
</feature>
<evidence type="ECO:0000256" key="9">
    <source>
        <dbReference type="SAM" id="MobiDB-lite"/>
    </source>
</evidence>
<feature type="region of interest" description="Disordered" evidence="9">
    <location>
        <begin position="584"/>
        <end position="690"/>
    </location>
</feature>
<feature type="transmembrane region" description="Helical" evidence="10">
    <location>
        <begin position="143"/>
        <end position="165"/>
    </location>
</feature>
<feature type="transmembrane region" description="Helical" evidence="10">
    <location>
        <begin position="400"/>
        <end position="420"/>
    </location>
</feature>
<keyword evidence="6 10" id="KW-1133">Transmembrane helix</keyword>
<dbReference type="FunFam" id="1.20.1510.10:FF:000039">
    <property type="entry name" value="Related to zinc transporter"/>
    <property type="match status" value="1"/>
</dbReference>
<dbReference type="HOGENOM" id="CLU_332363_0_0_1"/>
<keyword evidence="3" id="KW-0813">Transport</keyword>
<gene>
    <name evidence="12" type="ORF">PSEUBRA_SCAF20g03171</name>
</gene>
<evidence type="ECO:0000259" key="11">
    <source>
        <dbReference type="PROSITE" id="PS50222"/>
    </source>
</evidence>
<feature type="region of interest" description="Disordered" evidence="9">
    <location>
        <begin position="1"/>
        <end position="40"/>
    </location>
</feature>
<comment type="similarity">
    <text evidence="2">Belongs to the cation diffusion facilitator (CDF) transporter (TC 2.A.4) family. SLC30A subfamily.</text>
</comment>
<keyword evidence="8 10" id="KW-0472">Membrane</keyword>
<evidence type="ECO:0000256" key="4">
    <source>
        <dbReference type="ARBA" id="ARBA00022692"/>
    </source>
</evidence>
<evidence type="ECO:0000256" key="10">
    <source>
        <dbReference type="SAM" id="Phobius"/>
    </source>
</evidence>
<dbReference type="PROSITE" id="PS00018">
    <property type="entry name" value="EF_HAND_1"/>
    <property type="match status" value="2"/>
</dbReference>
<dbReference type="InterPro" id="IPR002524">
    <property type="entry name" value="Cation_efflux"/>
</dbReference>
<feature type="region of interest" description="Disordered" evidence="9">
    <location>
        <begin position="511"/>
        <end position="532"/>
    </location>
</feature>
<dbReference type="PANTHER" id="PTHR45755:SF4">
    <property type="entry name" value="ZINC TRANSPORTER 7"/>
    <property type="match status" value="1"/>
</dbReference>
<dbReference type="eggNOG" id="KOG0037">
    <property type="taxonomic scope" value="Eukaryota"/>
</dbReference>
<feature type="compositionally biased region" description="Polar residues" evidence="9">
    <location>
        <begin position="1"/>
        <end position="13"/>
    </location>
</feature>
<feature type="domain" description="EF-hand" evidence="11">
    <location>
        <begin position="686"/>
        <end position="721"/>
    </location>
</feature>
<protein>
    <recommendedName>
        <fullName evidence="11">EF-hand domain-containing protein</fullName>
    </recommendedName>
</protein>
<evidence type="ECO:0000256" key="7">
    <source>
        <dbReference type="ARBA" id="ARBA00023065"/>
    </source>
</evidence>
<dbReference type="GO" id="GO:0031410">
    <property type="term" value="C:cytoplasmic vesicle"/>
    <property type="evidence" value="ECO:0007669"/>
    <property type="project" value="TreeGrafter"/>
</dbReference>
<evidence type="ECO:0000256" key="3">
    <source>
        <dbReference type="ARBA" id="ARBA00022448"/>
    </source>
</evidence>
<evidence type="ECO:0000256" key="1">
    <source>
        <dbReference type="ARBA" id="ARBA00004141"/>
    </source>
</evidence>
<dbReference type="GO" id="GO:0006882">
    <property type="term" value="P:intracellular zinc ion homeostasis"/>
    <property type="evidence" value="ECO:0007669"/>
    <property type="project" value="InterPro"/>
</dbReference>
<dbReference type="EMBL" id="KI545863">
    <property type="protein sequence ID" value="EST07422.1"/>
    <property type="molecule type" value="Genomic_DNA"/>
</dbReference>
<dbReference type="InterPro" id="IPR058533">
    <property type="entry name" value="Cation_efflux_TM"/>
</dbReference>
<dbReference type="Pfam" id="PF13499">
    <property type="entry name" value="EF-hand_7"/>
    <property type="match status" value="1"/>
</dbReference>
<feature type="compositionally biased region" description="Low complexity" evidence="9">
    <location>
        <begin position="26"/>
        <end position="40"/>
    </location>
</feature>
<keyword evidence="7" id="KW-0406">Ion transport</keyword>
<dbReference type="InterPro" id="IPR027469">
    <property type="entry name" value="Cation_efflux_TMD_sf"/>
</dbReference>
<dbReference type="InterPro" id="IPR011992">
    <property type="entry name" value="EF-hand-dom_pair"/>
</dbReference>
<dbReference type="NCBIfam" id="TIGR01297">
    <property type="entry name" value="CDF"/>
    <property type="match status" value="1"/>
</dbReference>
<reference evidence="13" key="1">
    <citation type="journal article" date="2013" name="Genome Announc.">
        <title>Draft genome sequence of Pseudozyma brasiliensis sp. nov. strain GHG001, a high producer of endo-1,4-xylanase isolated from an insect pest of sugarcane.</title>
        <authorList>
            <person name="Oliveira J.V.D.C."/>
            <person name="dos Santos R.A.C."/>
            <person name="Borges T.A."/>
            <person name="Riano-Pachon D.M."/>
            <person name="Goldman G.H."/>
        </authorList>
    </citation>
    <scope>NUCLEOTIDE SEQUENCE [LARGE SCALE GENOMIC DNA]</scope>
    <source>
        <strain evidence="13">GHG001</strain>
    </source>
</reference>
<organism evidence="12 13">
    <name type="scientific">Kalmanozyma brasiliensis (strain GHG001)</name>
    <name type="common">Yeast</name>
    <name type="synonym">Pseudozyma brasiliensis</name>
    <dbReference type="NCBI Taxonomy" id="1365824"/>
    <lineage>
        <taxon>Eukaryota</taxon>
        <taxon>Fungi</taxon>
        <taxon>Dikarya</taxon>
        <taxon>Basidiomycota</taxon>
        <taxon>Ustilaginomycotina</taxon>
        <taxon>Ustilaginomycetes</taxon>
        <taxon>Ustilaginales</taxon>
        <taxon>Ustilaginaceae</taxon>
        <taxon>Kalmanozyma</taxon>
    </lineage>
</organism>
<feature type="transmembrane region" description="Helical" evidence="10">
    <location>
        <begin position="52"/>
        <end position="76"/>
    </location>
</feature>
<dbReference type="InterPro" id="IPR002048">
    <property type="entry name" value="EF_hand_dom"/>
</dbReference>
<keyword evidence="13" id="KW-1185">Reference proteome</keyword>
<feature type="transmembrane region" description="Helical" evidence="10">
    <location>
        <begin position="313"/>
        <end position="332"/>
    </location>
</feature>
<name>V5GN77_KALBG</name>
<dbReference type="GO" id="GO:0016020">
    <property type="term" value="C:membrane"/>
    <property type="evidence" value="ECO:0007669"/>
    <property type="project" value="UniProtKB-SubCell"/>
</dbReference>
<dbReference type="GO" id="GO:1904257">
    <property type="term" value="P:zinc ion import into Golgi lumen"/>
    <property type="evidence" value="ECO:0007669"/>
    <property type="project" value="TreeGrafter"/>
</dbReference>
<keyword evidence="4 10" id="KW-0812">Transmembrane</keyword>
<dbReference type="Gene3D" id="1.10.238.10">
    <property type="entry name" value="EF-hand"/>
    <property type="match status" value="1"/>
</dbReference>
<comment type="subcellular location">
    <subcellularLocation>
        <location evidence="1">Membrane</location>
        <topology evidence="1">Multi-pass membrane protein</topology>
    </subcellularLocation>
</comment>
<dbReference type="GO" id="GO:0005794">
    <property type="term" value="C:Golgi apparatus"/>
    <property type="evidence" value="ECO:0007669"/>
    <property type="project" value="TreeGrafter"/>
</dbReference>
<feature type="transmembrane region" description="Helical" evidence="10">
    <location>
        <begin position="88"/>
        <end position="107"/>
    </location>
</feature>
<dbReference type="OrthoDB" id="186625at2759"/>
<feature type="transmembrane region" description="Helical" evidence="10">
    <location>
        <begin position="344"/>
        <end position="364"/>
    </location>
</feature>
<evidence type="ECO:0000256" key="8">
    <source>
        <dbReference type="ARBA" id="ARBA00023136"/>
    </source>
</evidence>
<accession>V5GN77</accession>
<feature type="region of interest" description="Disordered" evidence="9">
    <location>
        <begin position="183"/>
        <end position="206"/>
    </location>
</feature>
<evidence type="ECO:0000313" key="13">
    <source>
        <dbReference type="Proteomes" id="UP000019377"/>
    </source>
</evidence>
<evidence type="ECO:0000256" key="2">
    <source>
        <dbReference type="ARBA" id="ARBA00008873"/>
    </source>
</evidence>
<dbReference type="PANTHER" id="PTHR45755">
    <property type="match status" value="1"/>
</dbReference>
<feature type="compositionally biased region" description="Basic and acidic residues" evidence="9">
    <location>
        <begin position="377"/>
        <end position="391"/>
    </location>
</feature>
<dbReference type="InterPro" id="IPR045316">
    <property type="entry name" value="Msc2-like"/>
</dbReference>
<dbReference type="InterPro" id="IPR018247">
    <property type="entry name" value="EF_Hand_1_Ca_BS"/>
</dbReference>
<evidence type="ECO:0000256" key="5">
    <source>
        <dbReference type="ARBA" id="ARBA00022837"/>
    </source>
</evidence>
<feature type="region of interest" description="Disordered" evidence="9">
    <location>
        <begin position="370"/>
        <end position="392"/>
    </location>
</feature>
<dbReference type="CDD" id="cd16180">
    <property type="entry name" value="EFh_PEF_Group_I"/>
    <property type="match status" value="1"/>
</dbReference>
<dbReference type="Proteomes" id="UP000019377">
    <property type="component" value="Unassembled WGS sequence"/>
</dbReference>
<feature type="domain" description="EF-hand" evidence="11">
    <location>
        <begin position="753"/>
        <end position="788"/>
    </location>
</feature>
<feature type="compositionally biased region" description="Low complexity" evidence="9">
    <location>
        <begin position="660"/>
        <end position="670"/>
    </location>
</feature>
<dbReference type="AlphaFoldDB" id="V5GN77"/>